<evidence type="ECO:0000313" key="2">
    <source>
        <dbReference type="EMBL" id="CAG5085176.1"/>
    </source>
</evidence>
<evidence type="ECO:0000256" key="1">
    <source>
        <dbReference type="SAM" id="Phobius"/>
    </source>
</evidence>
<dbReference type="KEGG" id="ptan:CRYO30217_02670"/>
<feature type="transmembrane region" description="Helical" evidence="1">
    <location>
        <begin position="47"/>
        <end position="68"/>
    </location>
</feature>
<organism evidence="2 3">
    <name type="scientific">Parvicella tangerina</name>
    <dbReference type="NCBI Taxonomy" id="2829795"/>
    <lineage>
        <taxon>Bacteria</taxon>
        <taxon>Pseudomonadati</taxon>
        <taxon>Bacteroidota</taxon>
        <taxon>Flavobacteriia</taxon>
        <taxon>Flavobacteriales</taxon>
        <taxon>Parvicellaceae</taxon>
        <taxon>Parvicella</taxon>
    </lineage>
</organism>
<gene>
    <name evidence="2" type="ORF">CRYO30217_02670</name>
</gene>
<keyword evidence="1" id="KW-0812">Transmembrane</keyword>
<feature type="transmembrane region" description="Helical" evidence="1">
    <location>
        <begin position="9"/>
        <end position="27"/>
    </location>
</feature>
<evidence type="ECO:0000313" key="3">
    <source>
        <dbReference type="Proteomes" id="UP000683507"/>
    </source>
</evidence>
<keyword evidence="1" id="KW-0472">Membrane</keyword>
<dbReference type="EMBL" id="OU015584">
    <property type="protein sequence ID" value="CAG5085176.1"/>
    <property type="molecule type" value="Genomic_DNA"/>
</dbReference>
<dbReference type="AlphaFoldDB" id="A0A916NIG9"/>
<proteinExistence type="predicted"/>
<accession>A0A916NIG9</accession>
<name>A0A916NIG9_9FLAO</name>
<keyword evidence="3" id="KW-1185">Reference proteome</keyword>
<keyword evidence="1" id="KW-1133">Transmembrane helix</keyword>
<protein>
    <submittedName>
        <fullName evidence="2">Uncharacterized protein</fullName>
    </submittedName>
</protein>
<feature type="transmembrane region" description="Helical" evidence="1">
    <location>
        <begin position="75"/>
        <end position="94"/>
    </location>
</feature>
<sequence length="106" mass="12215">MPELTKRDHIIALITFFILWIIHLFWVKVFTTSSESEVTVGAYKAITFIYTIVSNAIVLIFSFLVSYLVKSSIGYIAIIILLTTFLELIITSLLEDQIRGFLIEYF</sequence>
<reference evidence="2" key="1">
    <citation type="submission" date="2021-04" db="EMBL/GenBank/DDBJ databases">
        <authorList>
            <person name="Rodrigo-Torres L."/>
            <person name="Arahal R. D."/>
            <person name="Lucena T."/>
        </authorList>
    </citation>
    <scope>NUCLEOTIDE SEQUENCE</scope>
    <source>
        <strain evidence="2">AS29M-1</strain>
    </source>
</reference>
<dbReference type="Proteomes" id="UP000683507">
    <property type="component" value="Chromosome"/>
</dbReference>